<dbReference type="OrthoDB" id="2019644at2759"/>
<keyword evidence="4" id="KW-0539">Nucleus</keyword>
<evidence type="ECO:0000256" key="4">
    <source>
        <dbReference type="ARBA" id="ARBA00023242"/>
    </source>
</evidence>
<dbReference type="GO" id="GO:0044611">
    <property type="term" value="C:nuclear pore inner ring"/>
    <property type="evidence" value="ECO:0007669"/>
    <property type="project" value="TreeGrafter"/>
</dbReference>
<accession>A0A0F4GU82</accession>
<dbReference type="GO" id="GO:0006999">
    <property type="term" value="P:nuclear pore organization"/>
    <property type="evidence" value="ECO:0007669"/>
    <property type="project" value="TreeGrafter"/>
</dbReference>
<sequence length="1658" mass="181548">MAIDTALRGLQILQRDLIAFTEDRLPNVDRLRDQLDASTDLLKQLLERKRKNEASRNKLAPTNDSQSSTITIDEAEYRIQPQFRESAIRVADELDLDEIEAARLCIESQLPGDHIADSLTLRALIRFHQQRQALLDCVRIVLQVSVDNEGDGARAEALGIVAKVLIYGDGGNQTQGSAYWRKCLEGMGDIESFLKKVAEYKDKIIMTGQSLSREMGEAVDAQRLLLTQQHESLAAIMCCMVRGSYVQPEDYRSLLSKASPLETEADILVHYLPILISGAAYFASDHSTSADAARGLHALFAAGPGQLQWKNPGFGAAAKVLWLAEYNARFSADSIDAGQSGMERNRDEEARSKLFFDALGDKAFHFILTASAHLRPIVWHDPARKGIIEWLVEEAPGPSSNAPRASDDFATLVMRELQVFTDAFVTNMPDMLRQLKSDEDEKRRNMLFQSANGETRNEMDLERFMIIMAYAYQGDAEAARDFWADRESNLYGFLRWVSQRLPTPRVAAFCTLLKAIASDDNSANHAHRFLLEDVLMTSGKLRKAYAVSWSQIFSEVELYASNVKDRSPAATQVMSGGHDQVAAEQNLEEPETGIMLISYLGLAAHIARTSSEARNWLLKDQPFHIGEVMCQLIRTVRLSGLRACCLDMLAALLTEKVLEVRNGMWVLLDTWISSGGMDGHQIQRSHAQTQSPAKQYLQLFATSPDAASAFVQLLNGLLSPVEDANEKAVDALPFPENLGAPLRHAGIETYVDFVLDTVFARSTVRMVAEGNVAMLDALRFECLQFTFQSLSTFNEDLVLLANTSNVAVESAMETKSLATYARLHPFARVMEHLFEKGVVASLVATLQQPVEALDDAEPESPLVQATLKSIQVLNLAWKLQPTYSDIVRPIVSSHPSSRTQPSVGATLGSIDELLLSHLDAVSYIADFTGCRHVEICLESLTLLQKIASSRKLCESPDPGAARSRRSNRILGILSPLATALSLQLRQDFVLDEWDLENGDMPLKLIKAKAVLDLLNASLDSSNDKPTVAHCLLGFSCFEKVVDVLPGSPFDENDSLFHEIATCGATLPAIANAGNTSWLLSVKRGCLDILLKLSVSPLTAHIIQPQLRAMDFLAALSRAQLPATTSPLWDGRLILDPDVLLDSSALAVRDFLHVRAAFFEFAAASLRAAAEHNSFSVQEKIVSALLGTIKHPDGEQLPTNSVFEMFDFFDLETAAAREANCKYLADVDLSICTKDDPETLISFDLKSAEDLLQLHKKALKVKGSIRESGELETVEFEIQAILASLLSQNNWRAVQSARLAALEAWTDLMSLMVTKGGLEQNDVIALSLQGLLVVLPKFEKSLTDNLDAAGMLAKLTLTFTHAISPASRDPSPQTVSVAVERLLNTFRVSLKIVTDGSTDLALRDVCYRTGCAVLASLPKLPKASVGTGTSAFASAKQLLQLVQNSGERLLTVVTEDAFAGRGVTRISALLFLDALVGLFQSLKVTSSMLRALTKLNFVPVLIDGSIGSVAAAFNGEDELAAALAFFHTSLALLLRLCQTPEGTQLVLNSGLFQAIDDSHLFSTDPDVGMNVDNPQALKEFYAILADVLRIVTAAVVSKGPAPGKAFLQKYRSTVQALFKQASRGIGLDVAEELSRLLLATDFLEEDESATAHLLRNGFS</sequence>
<gene>
    <name evidence="6" type="ORF">TI39_contig312g00005</name>
</gene>
<dbReference type="Pfam" id="PF11894">
    <property type="entry name" value="Nup192"/>
    <property type="match status" value="1"/>
</dbReference>
<organism evidence="6 7">
    <name type="scientific">Zymoseptoria brevis</name>
    <dbReference type="NCBI Taxonomy" id="1047168"/>
    <lineage>
        <taxon>Eukaryota</taxon>
        <taxon>Fungi</taxon>
        <taxon>Dikarya</taxon>
        <taxon>Ascomycota</taxon>
        <taxon>Pezizomycotina</taxon>
        <taxon>Dothideomycetes</taxon>
        <taxon>Dothideomycetidae</taxon>
        <taxon>Mycosphaerellales</taxon>
        <taxon>Mycosphaerellaceae</taxon>
        <taxon>Zymoseptoria</taxon>
    </lineage>
</organism>
<dbReference type="InterPro" id="IPR021827">
    <property type="entry name" value="Nup186/Nup192/Nup205"/>
</dbReference>
<feature type="compositionally biased region" description="Polar residues" evidence="5">
    <location>
        <begin position="60"/>
        <end position="71"/>
    </location>
</feature>
<evidence type="ECO:0000256" key="5">
    <source>
        <dbReference type="SAM" id="MobiDB-lite"/>
    </source>
</evidence>
<reference evidence="6 7" key="1">
    <citation type="submission" date="2015-03" db="EMBL/GenBank/DDBJ databases">
        <title>RNA-seq based gene annotation and comparative genomics of four Zymoseptoria species reveal species-specific pathogenicity related genes and transposable element activity.</title>
        <authorList>
            <person name="Grandaubert J."/>
            <person name="Bhattacharyya A."/>
            <person name="Stukenbrock E.H."/>
        </authorList>
    </citation>
    <scope>NUCLEOTIDE SEQUENCE [LARGE SCALE GENOMIC DNA]</scope>
    <source>
        <strain evidence="6 7">Zb18110</strain>
    </source>
</reference>
<proteinExistence type="inferred from homology"/>
<comment type="caution">
    <text evidence="6">The sequence shown here is derived from an EMBL/GenBank/DDBJ whole genome shotgun (WGS) entry which is preliminary data.</text>
</comment>
<evidence type="ECO:0000313" key="7">
    <source>
        <dbReference type="Proteomes" id="UP000033647"/>
    </source>
</evidence>
<comment type="subcellular location">
    <subcellularLocation>
        <location evidence="1">Nucleus</location>
    </subcellularLocation>
</comment>
<protein>
    <submittedName>
        <fullName evidence="6">Nuclear pore complex subunit Nup192 like protein</fullName>
    </submittedName>
</protein>
<dbReference type="STRING" id="1047168.A0A0F4GU82"/>
<keyword evidence="3" id="KW-0813">Transport</keyword>
<evidence type="ECO:0000256" key="1">
    <source>
        <dbReference type="ARBA" id="ARBA00004123"/>
    </source>
</evidence>
<dbReference type="GO" id="GO:0017056">
    <property type="term" value="F:structural constituent of nuclear pore"/>
    <property type="evidence" value="ECO:0007669"/>
    <property type="project" value="TreeGrafter"/>
</dbReference>
<keyword evidence="7" id="KW-1185">Reference proteome</keyword>
<dbReference type="PANTHER" id="PTHR31344">
    <property type="entry name" value="NUCLEAR PORE COMPLEX PROTEIN NUP205"/>
    <property type="match status" value="1"/>
</dbReference>
<feature type="region of interest" description="Disordered" evidence="5">
    <location>
        <begin position="52"/>
        <end position="71"/>
    </location>
</feature>
<evidence type="ECO:0000313" key="6">
    <source>
        <dbReference type="EMBL" id="KJY00804.1"/>
    </source>
</evidence>
<dbReference type="PANTHER" id="PTHR31344:SF0">
    <property type="entry name" value="NUCLEAR PORE COMPLEX PROTEIN NUP205"/>
    <property type="match status" value="1"/>
</dbReference>
<comment type="similarity">
    <text evidence="2">Belongs to the NUP186/NUP192/NUP205 family.</text>
</comment>
<dbReference type="Proteomes" id="UP000033647">
    <property type="component" value="Unassembled WGS sequence"/>
</dbReference>
<dbReference type="EMBL" id="LAFY01000304">
    <property type="protein sequence ID" value="KJY00804.1"/>
    <property type="molecule type" value="Genomic_DNA"/>
</dbReference>
<evidence type="ECO:0000256" key="2">
    <source>
        <dbReference type="ARBA" id="ARBA00005892"/>
    </source>
</evidence>
<name>A0A0F4GU82_9PEZI</name>
<evidence type="ECO:0000256" key="3">
    <source>
        <dbReference type="ARBA" id="ARBA00022448"/>
    </source>
</evidence>